<dbReference type="Pfam" id="PF02625">
    <property type="entry name" value="XdhC_CoxI"/>
    <property type="match status" value="1"/>
</dbReference>
<dbReference type="NCBIfam" id="TIGR02964">
    <property type="entry name" value="xanthine_xdhC"/>
    <property type="match status" value="1"/>
</dbReference>
<dbReference type="InterPro" id="IPR052698">
    <property type="entry name" value="MoCofactor_Util/Proc"/>
</dbReference>
<protein>
    <submittedName>
        <fullName evidence="3">Xanthine dehydrogenase accessory protein XdhC</fullName>
    </submittedName>
</protein>
<dbReference type="RefSeq" id="WP_275681615.1">
    <property type="nucleotide sequence ID" value="NZ_JAJLJH010000001.1"/>
</dbReference>
<evidence type="ECO:0000259" key="1">
    <source>
        <dbReference type="Pfam" id="PF02625"/>
    </source>
</evidence>
<dbReference type="InterPro" id="IPR003777">
    <property type="entry name" value="XdhC_CoxI"/>
</dbReference>
<dbReference type="EMBL" id="JAJLJH010000001">
    <property type="protein sequence ID" value="MCK9685617.1"/>
    <property type="molecule type" value="Genomic_DNA"/>
</dbReference>
<dbReference type="AlphaFoldDB" id="A0A9X1YH36"/>
<dbReference type="PANTHER" id="PTHR30388:SF6">
    <property type="entry name" value="XANTHINE DEHYDROGENASE SUBUNIT A-RELATED"/>
    <property type="match status" value="1"/>
</dbReference>
<comment type="caution">
    <text evidence="3">The sequence shown here is derived from an EMBL/GenBank/DDBJ whole genome shotgun (WGS) entry which is preliminary data.</text>
</comment>
<proteinExistence type="predicted"/>
<feature type="domain" description="XdhC Rossmann" evidence="2">
    <location>
        <begin position="119"/>
        <end position="265"/>
    </location>
</feature>
<name>A0A9X1YH36_9BURK</name>
<evidence type="ECO:0000313" key="3">
    <source>
        <dbReference type="EMBL" id="MCK9685617.1"/>
    </source>
</evidence>
<dbReference type="Pfam" id="PF13478">
    <property type="entry name" value="XdhC_C"/>
    <property type="match status" value="1"/>
</dbReference>
<organism evidence="3 4">
    <name type="scientific">Scleromatobacter humisilvae</name>
    <dbReference type="NCBI Taxonomy" id="2897159"/>
    <lineage>
        <taxon>Bacteria</taxon>
        <taxon>Pseudomonadati</taxon>
        <taxon>Pseudomonadota</taxon>
        <taxon>Betaproteobacteria</taxon>
        <taxon>Burkholderiales</taxon>
        <taxon>Sphaerotilaceae</taxon>
        <taxon>Scleromatobacter</taxon>
    </lineage>
</organism>
<dbReference type="InterPro" id="IPR014308">
    <property type="entry name" value="Xanthine_DH_XdhC"/>
</dbReference>
<sequence>MDRDTRLAAMHWLEQRTPAVVVEIVEARGSAPRGAGTRMLVSAVQAIGTIGGGHLEFKALAAARAMLAARETQARRERYPLGPALGQCCGGVVEVEYALLDDSAIARWPASPPLMHLQMHGGGHVGRAIATLLATLDVHCDWIDERDDAFEPTTTLGTPWPDNVRRRVADGAEAEVAAAPAGAFFLVLTHDHALDLRIVEAALRRDDAGFVGVIGSKSKRERFRHRLEQRGMSDERIARMQCPVGIAGITGKQPEIIALAVVAQLMQHATEHAETLSPASPRPRTIA</sequence>
<dbReference type="PANTHER" id="PTHR30388">
    <property type="entry name" value="ALDEHYDE OXIDOREDUCTASE MOLYBDENUM COFACTOR ASSEMBLY PROTEIN"/>
    <property type="match status" value="1"/>
</dbReference>
<dbReference type="Proteomes" id="UP001139353">
    <property type="component" value="Unassembled WGS sequence"/>
</dbReference>
<reference evidence="3" key="1">
    <citation type="submission" date="2021-11" db="EMBL/GenBank/DDBJ databases">
        <title>BS-T2-15 a new species belonging to the Comamonadaceae family isolated from the soil of a French oak forest.</title>
        <authorList>
            <person name="Mieszkin S."/>
            <person name="Alain K."/>
        </authorList>
    </citation>
    <scope>NUCLEOTIDE SEQUENCE</scope>
    <source>
        <strain evidence="3">BS-T2-15</strain>
    </source>
</reference>
<feature type="domain" description="XdhC- CoxI" evidence="1">
    <location>
        <begin position="12"/>
        <end position="79"/>
    </location>
</feature>
<gene>
    <name evidence="3" type="primary">xdhC</name>
    <name evidence="3" type="ORF">LPC04_07840</name>
</gene>
<dbReference type="Gene3D" id="3.40.50.720">
    <property type="entry name" value="NAD(P)-binding Rossmann-like Domain"/>
    <property type="match status" value="1"/>
</dbReference>
<dbReference type="InterPro" id="IPR027051">
    <property type="entry name" value="XdhC_Rossmann_dom"/>
</dbReference>
<keyword evidence="4" id="KW-1185">Reference proteome</keyword>
<evidence type="ECO:0000259" key="2">
    <source>
        <dbReference type="Pfam" id="PF13478"/>
    </source>
</evidence>
<evidence type="ECO:0000313" key="4">
    <source>
        <dbReference type="Proteomes" id="UP001139353"/>
    </source>
</evidence>
<accession>A0A9X1YH36</accession>